<dbReference type="EMBL" id="MCIA01000003">
    <property type="protein sequence ID" value="RKD33968.1"/>
    <property type="molecule type" value="Genomic_DNA"/>
</dbReference>
<dbReference type="InterPro" id="IPR000182">
    <property type="entry name" value="GNAT_dom"/>
</dbReference>
<name>A0A419T919_9FIRM</name>
<evidence type="ECO:0000313" key="2">
    <source>
        <dbReference type="EMBL" id="RKD33968.1"/>
    </source>
</evidence>
<dbReference type="Gene3D" id="3.40.630.30">
    <property type="match status" value="1"/>
</dbReference>
<accession>A0A419T919</accession>
<gene>
    <name evidence="2" type="ORF">BET01_12440</name>
</gene>
<dbReference type="PROSITE" id="PS51186">
    <property type="entry name" value="GNAT"/>
    <property type="match status" value="1"/>
</dbReference>
<comment type="caution">
    <text evidence="2">The sequence shown here is derived from an EMBL/GenBank/DDBJ whole genome shotgun (WGS) entry which is preliminary data.</text>
</comment>
<dbReference type="Proteomes" id="UP000284277">
    <property type="component" value="Unassembled WGS sequence"/>
</dbReference>
<dbReference type="OrthoDB" id="1909342at2"/>
<dbReference type="RefSeq" id="WP_158584977.1">
    <property type="nucleotide sequence ID" value="NZ_MCIA01000003.1"/>
</dbReference>
<sequence>MVLPDDLIRQGLLLQDVEIDDLNTYIKLKKACCKRYVDQYYGGWDNRIQTIISKDSFHRLLEVPHFCKILQDENTIGFFSYKEQEDQISEVALHVSPSFRGKGLKEFFLSHLVSRSQETHKPVYITVFQSDPWKSLLVDAGFQVYDKSRSHYLMSYNKQHGKGMNDYRNRIYSKSSETDIAFEQD</sequence>
<proteinExistence type="predicted"/>
<evidence type="ECO:0000313" key="3">
    <source>
        <dbReference type="Proteomes" id="UP000284277"/>
    </source>
</evidence>
<dbReference type="SUPFAM" id="SSF55729">
    <property type="entry name" value="Acyl-CoA N-acyltransferases (Nat)"/>
    <property type="match status" value="1"/>
</dbReference>
<dbReference type="GO" id="GO:0016747">
    <property type="term" value="F:acyltransferase activity, transferring groups other than amino-acyl groups"/>
    <property type="evidence" value="ECO:0007669"/>
    <property type="project" value="InterPro"/>
</dbReference>
<evidence type="ECO:0000259" key="1">
    <source>
        <dbReference type="PROSITE" id="PS51186"/>
    </source>
</evidence>
<dbReference type="AlphaFoldDB" id="A0A419T919"/>
<organism evidence="2 3">
    <name type="scientific">Lacrimispora algidixylanolytica</name>
    <dbReference type="NCBI Taxonomy" id="94868"/>
    <lineage>
        <taxon>Bacteria</taxon>
        <taxon>Bacillati</taxon>
        <taxon>Bacillota</taxon>
        <taxon>Clostridia</taxon>
        <taxon>Lachnospirales</taxon>
        <taxon>Lachnospiraceae</taxon>
        <taxon>Lacrimispora</taxon>
    </lineage>
</organism>
<keyword evidence="3" id="KW-1185">Reference proteome</keyword>
<dbReference type="InterPro" id="IPR016181">
    <property type="entry name" value="Acyl_CoA_acyltransferase"/>
</dbReference>
<reference evidence="2 3" key="1">
    <citation type="submission" date="2016-08" db="EMBL/GenBank/DDBJ databases">
        <title>A new outlook on sporulation: Clostridium algidixylanolyticum.</title>
        <authorList>
            <person name="Poppleton D.I."/>
            <person name="Gribaldo S."/>
        </authorList>
    </citation>
    <scope>NUCLEOTIDE SEQUENCE [LARGE SCALE GENOMIC DNA]</scope>
    <source>
        <strain evidence="2 3">SPL73</strain>
    </source>
</reference>
<feature type="domain" description="N-acetyltransferase" evidence="1">
    <location>
        <begin position="12"/>
        <end position="159"/>
    </location>
</feature>
<protein>
    <recommendedName>
        <fullName evidence="1">N-acetyltransferase domain-containing protein</fullName>
    </recommendedName>
</protein>